<dbReference type="EMBL" id="FQNC01000088">
    <property type="protein sequence ID" value="SGZ27697.1"/>
    <property type="molecule type" value="Genomic_DNA"/>
</dbReference>
<dbReference type="Pfam" id="PF13519">
    <property type="entry name" value="VWA_2"/>
    <property type="match status" value="1"/>
</dbReference>
<evidence type="ECO:0000256" key="1">
    <source>
        <dbReference type="ARBA" id="ARBA00005574"/>
    </source>
</evidence>
<dbReference type="InterPro" id="IPR036465">
    <property type="entry name" value="vWFA_dom_sf"/>
</dbReference>
<protein>
    <submittedName>
        <fullName evidence="5">BQ5605_C026g10166 protein</fullName>
    </submittedName>
</protein>
<organism evidence="5 6">
    <name type="scientific">Microbotryum silenes-dioicae</name>
    <dbReference type="NCBI Taxonomy" id="796604"/>
    <lineage>
        <taxon>Eukaryota</taxon>
        <taxon>Fungi</taxon>
        <taxon>Dikarya</taxon>
        <taxon>Basidiomycota</taxon>
        <taxon>Pucciniomycotina</taxon>
        <taxon>Microbotryomycetes</taxon>
        <taxon>Microbotryales</taxon>
        <taxon>Microbotryaceae</taxon>
        <taxon>Microbotryum</taxon>
    </lineage>
</organism>
<dbReference type="GO" id="GO:0043161">
    <property type="term" value="P:proteasome-mediated ubiquitin-dependent protein catabolic process"/>
    <property type="evidence" value="ECO:0007669"/>
    <property type="project" value="TreeGrafter"/>
</dbReference>
<dbReference type="FunFam" id="3.40.50.410:FF:000005">
    <property type="entry name" value="26S proteasome non-ATPase regulatory subunit 4"/>
    <property type="match status" value="1"/>
</dbReference>
<dbReference type="Proteomes" id="UP000249464">
    <property type="component" value="Unassembled WGS sequence"/>
</dbReference>
<feature type="region of interest" description="Disordered" evidence="3">
    <location>
        <begin position="339"/>
        <end position="369"/>
    </location>
</feature>
<dbReference type="STRING" id="796604.A0A2X0MQG2"/>
<feature type="compositionally biased region" description="Acidic residues" evidence="3">
    <location>
        <begin position="359"/>
        <end position="369"/>
    </location>
</feature>
<dbReference type="Gene3D" id="3.40.50.410">
    <property type="entry name" value="von Willebrand factor, type A domain"/>
    <property type="match status" value="1"/>
</dbReference>
<evidence type="ECO:0000256" key="2">
    <source>
        <dbReference type="ARBA" id="ARBA00022942"/>
    </source>
</evidence>
<feature type="domain" description="VWFA" evidence="4">
    <location>
        <begin position="5"/>
        <end position="197"/>
    </location>
</feature>
<evidence type="ECO:0000313" key="5">
    <source>
        <dbReference type="EMBL" id="SGZ27697.1"/>
    </source>
</evidence>
<dbReference type="PANTHER" id="PTHR10223">
    <property type="entry name" value="26S PROTEASOME NON-ATPASE REGULATORY SUBUNIT 4"/>
    <property type="match status" value="1"/>
</dbReference>
<dbReference type="Pfam" id="PF02809">
    <property type="entry name" value="UIM"/>
    <property type="match status" value="3"/>
</dbReference>
<gene>
    <name evidence="5" type="primary">BQ5605_C026g10166</name>
    <name evidence="5" type="ORF">BQ5605_C026G10166</name>
</gene>
<dbReference type="SMART" id="SM00726">
    <property type="entry name" value="UIM"/>
    <property type="match status" value="3"/>
</dbReference>
<dbReference type="AlphaFoldDB" id="A0A2X0MQG2"/>
<reference evidence="5 6" key="1">
    <citation type="submission" date="2016-11" db="EMBL/GenBank/DDBJ databases">
        <authorList>
            <person name="Jaros S."/>
            <person name="Januszkiewicz K."/>
            <person name="Wedrychowicz H."/>
        </authorList>
    </citation>
    <scope>NUCLEOTIDE SEQUENCE [LARGE SCALE GENOMIC DNA]</scope>
</reference>
<keyword evidence="2" id="KW-0647">Proteasome</keyword>
<feature type="region of interest" description="Disordered" evidence="3">
    <location>
        <begin position="148"/>
        <end position="186"/>
    </location>
</feature>
<evidence type="ECO:0000259" key="4">
    <source>
        <dbReference type="PROSITE" id="PS50234"/>
    </source>
</evidence>
<dbReference type="PROSITE" id="PS50234">
    <property type="entry name" value="VWFA"/>
    <property type="match status" value="1"/>
</dbReference>
<accession>A0A2X0MQG2</accession>
<dbReference type="PROSITE" id="PS50330">
    <property type="entry name" value="UIM"/>
    <property type="match status" value="2"/>
</dbReference>
<dbReference type="GO" id="GO:0005634">
    <property type="term" value="C:nucleus"/>
    <property type="evidence" value="ECO:0007669"/>
    <property type="project" value="TreeGrafter"/>
</dbReference>
<dbReference type="PANTHER" id="PTHR10223:SF0">
    <property type="entry name" value="26S PROTEASOME NON-ATPASE REGULATORY SUBUNIT 4"/>
    <property type="match status" value="1"/>
</dbReference>
<dbReference type="SUPFAM" id="SSF53300">
    <property type="entry name" value="vWA-like"/>
    <property type="match status" value="1"/>
</dbReference>
<dbReference type="GO" id="GO:0005829">
    <property type="term" value="C:cytosol"/>
    <property type="evidence" value="ECO:0007669"/>
    <property type="project" value="TreeGrafter"/>
</dbReference>
<feature type="compositionally biased region" description="Acidic residues" evidence="3">
    <location>
        <begin position="151"/>
        <end position="161"/>
    </location>
</feature>
<dbReference type="GO" id="GO:0036435">
    <property type="term" value="F:K48-linked polyubiquitin modification-dependent protein binding"/>
    <property type="evidence" value="ECO:0007669"/>
    <property type="project" value="UniProtKB-ARBA"/>
</dbReference>
<dbReference type="InterPro" id="IPR003903">
    <property type="entry name" value="UIM_dom"/>
</dbReference>
<dbReference type="GO" id="GO:0008540">
    <property type="term" value="C:proteasome regulatory particle, base subcomplex"/>
    <property type="evidence" value="ECO:0007669"/>
    <property type="project" value="TreeGrafter"/>
</dbReference>
<evidence type="ECO:0000313" key="6">
    <source>
        <dbReference type="Proteomes" id="UP000249464"/>
    </source>
</evidence>
<dbReference type="Gene3D" id="1.10.287.3990">
    <property type="match status" value="1"/>
</dbReference>
<dbReference type="InterPro" id="IPR027040">
    <property type="entry name" value="PSMD4"/>
</dbReference>
<feature type="compositionally biased region" description="Low complexity" evidence="3">
    <location>
        <begin position="166"/>
        <end position="184"/>
    </location>
</feature>
<comment type="similarity">
    <text evidence="1">Belongs to the proteasome subunit S5A family.</text>
</comment>
<name>A0A2X0MQG2_9BASI</name>
<proteinExistence type="inferred from homology"/>
<dbReference type="InterPro" id="IPR002035">
    <property type="entry name" value="VWF_A"/>
</dbReference>
<keyword evidence="6" id="KW-1185">Reference proteome</keyword>
<evidence type="ECO:0000256" key="3">
    <source>
        <dbReference type="SAM" id="MobiDB-lite"/>
    </source>
</evidence>
<sequence>MSLEATMLVLDNSAYAINGDFTPTRLEAQSDAVHVIFNRKLNAHPESEVGLMVMAGPAPQVLVTPTQHEGKLIAALHTIQPSGQADLETAIKVAQLALKHRQNKNQRQRIIVFCASPITTTSATLSKLGKKMKKNNVAIDIIAFGFSSDSPDPDNDEDADVDLSIPSVPSSSTPQESTPTTRTETTQHKLTTLYEAVNSSDNSHLLFVEKGPFLLSERIAQSPILRTQGTEEDYSQFGGQGSVGVARTGEEDGFGVDPNLDPELAMALRMSLQEERARQAALEQVKGNNTAAGVGADMIKEEQGTVEATDQGAEPMETERLLGAEVVGAAGVDDVEIEHDGEEKDDLAKALALSRGAEGEEGDVEMEEEQEMARAIAMSMQEAQEHEATEAKKEAK</sequence>